<protein>
    <submittedName>
        <fullName evidence="2">DUF4325 domain-containing protein</fullName>
    </submittedName>
</protein>
<sequence length="117" mass="12911">MAIIKISDFSKEAASKTKGLILKEKLLEHLDDADLAVDFTGIEMFASPFFNNSFSALALIYGFEKINNIKKIGLDSTGQNTYDTSIENARLLSNSPQFSEQINDIVNNANKDGEQFG</sequence>
<proteinExistence type="predicted"/>
<name>A0ABV1H561_9FIRM</name>
<evidence type="ECO:0000259" key="1">
    <source>
        <dbReference type="Pfam" id="PF14213"/>
    </source>
</evidence>
<gene>
    <name evidence="2" type="ORF">WMO37_07425</name>
</gene>
<keyword evidence="3" id="KW-1185">Reference proteome</keyword>
<accession>A0ABV1H561</accession>
<dbReference type="Proteomes" id="UP001546774">
    <property type="component" value="Unassembled WGS sequence"/>
</dbReference>
<dbReference type="InterPro" id="IPR025474">
    <property type="entry name" value="DUF4325"/>
</dbReference>
<evidence type="ECO:0000313" key="2">
    <source>
        <dbReference type="EMBL" id="MEQ2554848.1"/>
    </source>
</evidence>
<comment type="caution">
    <text evidence="2">The sequence shown here is derived from an EMBL/GenBank/DDBJ whole genome shotgun (WGS) entry which is preliminary data.</text>
</comment>
<feature type="domain" description="DUF4325" evidence="1">
    <location>
        <begin position="24"/>
        <end position="69"/>
    </location>
</feature>
<dbReference type="EMBL" id="JBBMFS010000005">
    <property type="protein sequence ID" value="MEQ2554848.1"/>
    <property type="molecule type" value="Genomic_DNA"/>
</dbReference>
<evidence type="ECO:0000313" key="3">
    <source>
        <dbReference type="Proteomes" id="UP001546774"/>
    </source>
</evidence>
<organism evidence="2 3">
    <name type="scientific">Lachnospira intestinalis</name>
    <dbReference type="NCBI Taxonomy" id="3133158"/>
    <lineage>
        <taxon>Bacteria</taxon>
        <taxon>Bacillati</taxon>
        <taxon>Bacillota</taxon>
        <taxon>Clostridia</taxon>
        <taxon>Lachnospirales</taxon>
        <taxon>Lachnospiraceae</taxon>
        <taxon>Lachnospira</taxon>
    </lineage>
</organism>
<reference evidence="2" key="1">
    <citation type="submission" date="2024-03" db="EMBL/GenBank/DDBJ databases">
        <title>Human intestinal bacterial collection.</title>
        <authorList>
            <person name="Pauvert C."/>
            <person name="Hitch T.C.A."/>
            <person name="Clavel T."/>
        </authorList>
    </citation>
    <scope>NUCLEOTIDE SEQUENCE [LARGE SCALE GENOMIC DNA]</scope>
    <source>
        <strain evidence="2">CLA-AA-H89B</strain>
    </source>
</reference>
<dbReference type="Pfam" id="PF14213">
    <property type="entry name" value="DUF4325"/>
    <property type="match status" value="1"/>
</dbReference>